<feature type="transmembrane region" description="Helical" evidence="2">
    <location>
        <begin position="40"/>
        <end position="62"/>
    </location>
</feature>
<evidence type="ECO:0000256" key="1">
    <source>
        <dbReference type="SAM" id="MobiDB-lite"/>
    </source>
</evidence>
<dbReference type="RefSeq" id="XP_058339006.1">
    <property type="nucleotide sequence ID" value="XM_058490285.1"/>
</dbReference>
<feature type="region of interest" description="Disordered" evidence="1">
    <location>
        <begin position="73"/>
        <end position="96"/>
    </location>
</feature>
<proteinExistence type="predicted"/>
<feature type="compositionally biased region" description="Low complexity" evidence="1">
    <location>
        <begin position="880"/>
        <end position="889"/>
    </location>
</feature>
<feature type="compositionally biased region" description="Basic residues" evidence="1">
    <location>
        <begin position="217"/>
        <end position="229"/>
    </location>
</feature>
<keyword evidence="2" id="KW-1133">Transmembrane helix</keyword>
<organism evidence="4 5">
    <name type="scientific">Lichtheimia ornata</name>
    <dbReference type="NCBI Taxonomy" id="688661"/>
    <lineage>
        <taxon>Eukaryota</taxon>
        <taxon>Fungi</taxon>
        <taxon>Fungi incertae sedis</taxon>
        <taxon>Mucoromycota</taxon>
        <taxon>Mucoromycotina</taxon>
        <taxon>Mucoromycetes</taxon>
        <taxon>Mucorales</taxon>
        <taxon>Lichtheimiaceae</taxon>
        <taxon>Lichtheimia</taxon>
    </lineage>
</organism>
<dbReference type="Proteomes" id="UP001234581">
    <property type="component" value="Unassembled WGS sequence"/>
</dbReference>
<keyword evidence="2" id="KW-0812">Transmembrane</keyword>
<evidence type="ECO:0000313" key="5">
    <source>
        <dbReference type="Proteomes" id="UP001234581"/>
    </source>
</evidence>
<feature type="region of interest" description="Disordered" evidence="1">
    <location>
        <begin position="178"/>
        <end position="270"/>
    </location>
</feature>
<feature type="compositionally biased region" description="Basic and acidic residues" evidence="1">
    <location>
        <begin position="383"/>
        <end position="402"/>
    </location>
</feature>
<evidence type="ECO:0000256" key="3">
    <source>
        <dbReference type="SAM" id="SignalP"/>
    </source>
</evidence>
<feature type="region of interest" description="Disordered" evidence="1">
    <location>
        <begin position="772"/>
        <end position="909"/>
    </location>
</feature>
<feature type="region of interest" description="Disordered" evidence="1">
    <location>
        <begin position="290"/>
        <end position="324"/>
    </location>
</feature>
<feature type="compositionally biased region" description="Polar residues" evidence="1">
    <location>
        <begin position="673"/>
        <end position="684"/>
    </location>
</feature>
<dbReference type="GeneID" id="83217707"/>
<protein>
    <submittedName>
        <fullName evidence="4">Uncharacterized protein</fullName>
    </submittedName>
</protein>
<accession>A0AAD7UWR6</accession>
<feature type="compositionally biased region" description="Polar residues" evidence="1">
    <location>
        <begin position="647"/>
        <end position="664"/>
    </location>
</feature>
<evidence type="ECO:0000256" key="2">
    <source>
        <dbReference type="SAM" id="Phobius"/>
    </source>
</evidence>
<feature type="compositionally biased region" description="Polar residues" evidence="1">
    <location>
        <begin position="705"/>
        <end position="720"/>
    </location>
</feature>
<feature type="compositionally biased region" description="Polar residues" evidence="1">
    <location>
        <begin position="199"/>
        <end position="216"/>
    </location>
</feature>
<feature type="chain" id="PRO_5042085774" evidence="3">
    <location>
        <begin position="22"/>
        <end position="909"/>
    </location>
</feature>
<comment type="caution">
    <text evidence="4">The sequence shown here is derived from an EMBL/GenBank/DDBJ whole genome shotgun (WGS) entry which is preliminary data.</text>
</comment>
<feature type="compositionally biased region" description="Low complexity" evidence="1">
    <location>
        <begin position="823"/>
        <end position="839"/>
    </location>
</feature>
<feature type="compositionally biased region" description="Polar residues" evidence="1">
    <location>
        <begin position="581"/>
        <end position="595"/>
    </location>
</feature>
<dbReference type="EMBL" id="JARTCD010000067">
    <property type="protein sequence ID" value="KAJ8654092.1"/>
    <property type="molecule type" value="Genomic_DNA"/>
</dbReference>
<feature type="compositionally biased region" description="Basic and acidic residues" evidence="1">
    <location>
        <begin position="512"/>
        <end position="525"/>
    </location>
</feature>
<name>A0AAD7UWR6_9FUNG</name>
<feature type="compositionally biased region" description="Basic and acidic residues" evidence="1">
    <location>
        <begin position="891"/>
        <end position="909"/>
    </location>
</feature>
<evidence type="ECO:0000313" key="4">
    <source>
        <dbReference type="EMBL" id="KAJ8654092.1"/>
    </source>
</evidence>
<feature type="compositionally biased region" description="Low complexity" evidence="1">
    <location>
        <begin position="596"/>
        <end position="615"/>
    </location>
</feature>
<keyword evidence="5" id="KW-1185">Reference proteome</keyword>
<feature type="region of interest" description="Disordered" evidence="1">
    <location>
        <begin position="491"/>
        <end position="729"/>
    </location>
</feature>
<sequence length="909" mass="97384">MAAAVLLLLIAAIIFPSCIHAEPAAPDVSSNSSSRASLPVWAIAIIVVFFVAVSAVLGTFFFKRRLRLGRTSSSTAQEKMSSTPPHPSPPRDESTLASHIDIEKPSSSYKEICISLPYPPQSTFLFSDKLELGSNDDAAALYQKYMNSSDAGVTPNPGNGKRASVAATLKNTLRQSLRLQKSNKTPLSHVAFDPPPSATGKQSSSEHQQPNNNARRLSTRRSLSIKKKSTTTLSPDSKLECSNISCSSPVFSENDQSTLQSKSRSMDSDHVVAVAESRPIVPRISDQYERPTALPASPPLPPSPCHYSTPASPHSSTTPSTALGDAEKEGATAELTAHQVIQYASVRTKHRADQRKSALDCFASSSSQPPPLQQENPFASIHDNNRPHDTISRRQRENKKSMDGLFGSDMHRDMSEPPPHSQPQSTAAATTMRERDTTTTTATMPIDPSLDAKCELPDDDDIQPNHNATTTDLPDIPQCRVSAELSAMNIFTESYSSDSSQEEEEEDPMPTHYKDDKKQPLDDTKQSSAANNPTTTTDKGTTTPPVRESLPRNGSVQDIIHWWQKESSLRSSNSEQSISSTTQKQQAPSSSLSQSTNNNDTATTTAGAKPTPSASEPSSTIRSNRNSILGTPRPTPPASMRIGNHAATGTTSPRASLGSLSRTSAAERMKILANSSISSNTSHVDSLRKKLQTTAWPTTTTSASGNSPTHSNNSSANSSLRCDPPPAGLVSLSARAQQSYRPAMPFMGEEDFEAPVPTASFSSSTVRTMIPADEYIGPGGGASIVDNPPAGGGGSSNNGSFSRSNPINQRQQQQAKPVPPTSSKPNPTSSSVRSSSPTKETTQKEAAPSPSPKRENTQQAYTTMRGGKRTRGSIPWLPESAAATATTSTNTDKKTPAQKERDRYLKSLK</sequence>
<feature type="compositionally biased region" description="Low complexity" evidence="1">
    <location>
        <begin position="569"/>
        <end position="580"/>
    </location>
</feature>
<keyword evidence="3" id="KW-0732">Signal</keyword>
<dbReference type="AlphaFoldDB" id="A0AAD7UWR6"/>
<gene>
    <name evidence="4" type="ORF">O0I10_010303</name>
</gene>
<reference evidence="4 5" key="1">
    <citation type="submission" date="2023-03" db="EMBL/GenBank/DDBJ databases">
        <title>Genome sequence of Lichtheimia ornata CBS 291.66.</title>
        <authorList>
            <person name="Mohabir J.T."/>
            <person name="Shea T.P."/>
            <person name="Kurbessoian T."/>
            <person name="Berby B."/>
            <person name="Fontaine J."/>
            <person name="Livny J."/>
            <person name="Gnirke A."/>
            <person name="Stajich J.E."/>
            <person name="Cuomo C.A."/>
        </authorList>
    </citation>
    <scope>NUCLEOTIDE SEQUENCE [LARGE SCALE GENOMIC DNA]</scope>
    <source>
        <strain evidence="4">CBS 291.66</strain>
    </source>
</reference>
<feature type="region of interest" description="Disordered" evidence="1">
    <location>
        <begin position="357"/>
        <end position="477"/>
    </location>
</feature>
<feature type="compositionally biased region" description="Low complexity" evidence="1">
    <location>
        <begin position="308"/>
        <end position="322"/>
    </location>
</feature>
<feature type="signal peptide" evidence="3">
    <location>
        <begin position="1"/>
        <end position="21"/>
    </location>
</feature>
<feature type="compositionally biased region" description="Polar residues" evidence="1">
    <location>
        <begin position="616"/>
        <end position="629"/>
    </location>
</feature>
<keyword evidence="2" id="KW-0472">Membrane</keyword>
<feature type="compositionally biased region" description="Low complexity" evidence="1">
    <location>
        <begin position="533"/>
        <end position="545"/>
    </location>
</feature>
<feature type="compositionally biased region" description="Polar residues" evidence="1">
    <location>
        <begin position="806"/>
        <end position="815"/>
    </location>
</feature>
<feature type="compositionally biased region" description="Polar residues" evidence="1">
    <location>
        <begin position="230"/>
        <end position="263"/>
    </location>
</feature>
<feature type="compositionally biased region" description="Low complexity" evidence="1">
    <location>
        <begin position="693"/>
        <end position="704"/>
    </location>
</feature>